<evidence type="ECO:0000313" key="3">
    <source>
        <dbReference type="Proteomes" id="UP001081071"/>
    </source>
</evidence>
<sequence>MTTWTTVDVDYHLFSLVAAHSEPVPPGALGELIDASDNCIHVHTGIASGPVRVAVDVLAQAPTIEIDGSWEDAAEASIAVDATLTFVSGLGYVGTDATTVSPPVSGFLGVRVSSRGRGTHWDSDVSEPVEDYLFEIWPATMRHELTRVKTTNGPQNSKPGSVRPPSTSTSRSNFDPYSDATVRRRGPVSWDPEEA</sequence>
<feature type="compositionally biased region" description="Polar residues" evidence="1">
    <location>
        <begin position="148"/>
        <end position="159"/>
    </location>
</feature>
<dbReference type="RefSeq" id="WP_269602172.1">
    <property type="nucleotide sequence ID" value="NZ_JAPWIJ010000001.1"/>
</dbReference>
<name>A0ABT4M9C9_9NOCA</name>
<protein>
    <submittedName>
        <fullName evidence="2">Uncharacterized protein</fullName>
    </submittedName>
</protein>
<gene>
    <name evidence="2" type="ORF">O4220_03500</name>
</gene>
<keyword evidence="3" id="KW-1185">Reference proteome</keyword>
<dbReference type="EMBL" id="JAPWIJ010000001">
    <property type="protein sequence ID" value="MCZ4517567.1"/>
    <property type="molecule type" value="Genomic_DNA"/>
</dbReference>
<evidence type="ECO:0000256" key="1">
    <source>
        <dbReference type="SAM" id="MobiDB-lite"/>
    </source>
</evidence>
<organism evidence="2 3">
    <name type="scientific">Rhodococcus ruber</name>
    <dbReference type="NCBI Taxonomy" id="1830"/>
    <lineage>
        <taxon>Bacteria</taxon>
        <taxon>Bacillati</taxon>
        <taxon>Actinomycetota</taxon>
        <taxon>Actinomycetes</taxon>
        <taxon>Mycobacteriales</taxon>
        <taxon>Nocardiaceae</taxon>
        <taxon>Rhodococcus</taxon>
    </lineage>
</organism>
<accession>A0ABT4M9C9</accession>
<proteinExistence type="predicted"/>
<dbReference type="Proteomes" id="UP001081071">
    <property type="component" value="Unassembled WGS sequence"/>
</dbReference>
<feature type="region of interest" description="Disordered" evidence="1">
    <location>
        <begin position="148"/>
        <end position="195"/>
    </location>
</feature>
<evidence type="ECO:0000313" key="2">
    <source>
        <dbReference type="EMBL" id="MCZ4517567.1"/>
    </source>
</evidence>
<feature type="compositionally biased region" description="Low complexity" evidence="1">
    <location>
        <begin position="163"/>
        <end position="172"/>
    </location>
</feature>
<reference evidence="2" key="1">
    <citation type="submission" date="2022-12" db="EMBL/GenBank/DDBJ databases">
        <authorList>
            <person name="Krivoruchko A.V."/>
            <person name="Elkin A."/>
        </authorList>
    </citation>
    <scope>NUCLEOTIDE SEQUENCE</scope>
    <source>
        <strain evidence="2">IEGM 1391</strain>
    </source>
</reference>
<comment type="caution">
    <text evidence="2">The sequence shown here is derived from an EMBL/GenBank/DDBJ whole genome shotgun (WGS) entry which is preliminary data.</text>
</comment>